<dbReference type="PANTHER" id="PTHR22807">
    <property type="entry name" value="NOP2 YEAST -RELATED NOL1/NOP2/FMU SUN DOMAIN-CONTAINING"/>
    <property type="match status" value="1"/>
</dbReference>
<dbReference type="GO" id="GO:0008173">
    <property type="term" value="F:RNA methyltransferase activity"/>
    <property type="evidence" value="ECO:0007669"/>
    <property type="project" value="InterPro"/>
</dbReference>
<evidence type="ECO:0000256" key="3">
    <source>
        <dbReference type="ARBA" id="ARBA00022679"/>
    </source>
</evidence>
<gene>
    <name evidence="8" type="ORF">N479_24725</name>
</gene>
<feature type="binding site" evidence="6">
    <location>
        <position position="259"/>
    </location>
    <ligand>
        <name>S-adenosyl-L-methionine</name>
        <dbReference type="ChEBI" id="CHEBI:59789"/>
    </ligand>
</feature>
<dbReference type="Gene3D" id="3.30.70.1170">
    <property type="entry name" value="Sun protein, domain 3"/>
    <property type="match status" value="1"/>
</dbReference>
<evidence type="ECO:0000313" key="9">
    <source>
        <dbReference type="Proteomes" id="UP000033434"/>
    </source>
</evidence>
<keyword evidence="3 6" id="KW-0808">Transferase</keyword>
<dbReference type="GO" id="GO:0003723">
    <property type="term" value="F:RNA binding"/>
    <property type="evidence" value="ECO:0007669"/>
    <property type="project" value="UniProtKB-UniRule"/>
</dbReference>
<protein>
    <recommendedName>
        <fullName evidence="7">SAM-dependent MTase RsmB/NOP-type domain-containing protein</fullName>
    </recommendedName>
</protein>
<accession>A0A0F6AHX3</accession>
<keyword evidence="5 6" id="KW-0694">RNA-binding</keyword>
<dbReference type="InterPro" id="IPR018314">
    <property type="entry name" value="RsmB/NOL1/NOP2-like_CS"/>
</dbReference>
<feature type="active site" description="Nucleophile" evidence="6">
    <location>
        <position position="357"/>
    </location>
</feature>
<feature type="binding site" evidence="6">
    <location>
        <position position="304"/>
    </location>
    <ligand>
        <name>S-adenosyl-L-methionine</name>
        <dbReference type="ChEBI" id="CHEBI:59789"/>
    </ligand>
</feature>
<comment type="caution">
    <text evidence="8">The sequence shown here is derived from an EMBL/GenBank/DDBJ whole genome shotgun (WGS) entry which is preliminary data.</text>
</comment>
<dbReference type="PRINTS" id="PR02008">
    <property type="entry name" value="RCMTFAMILY"/>
</dbReference>
<name>A0A0F6AHX3_9GAMM</name>
<dbReference type="SUPFAM" id="SSF53335">
    <property type="entry name" value="S-adenosyl-L-methionine-dependent methyltransferases"/>
    <property type="match status" value="1"/>
</dbReference>
<dbReference type="CDD" id="cd02440">
    <property type="entry name" value="AdoMet_MTases"/>
    <property type="match status" value="1"/>
</dbReference>
<dbReference type="InterPro" id="IPR049560">
    <property type="entry name" value="MeTrfase_RsmB-F_NOP2_cat"/>
</dbReference>
<dbReference type="Pfam" id="PF22458">
    <property type="entry name" value="RsmF-B_ferredox"/>
    <property type="match status" value="1"/>
</dbReference>
<dbReference type="PATRIC" id="fig|1129367.4.peg.150"/>
<dbReference type="Pfam" id="PF01189">
    <property type="entry name" value="Methyltr_RsmB-F"/>
    <property type="match status" value="1"/>
</dbReference>
<dbReference type="EMBL" id="AUXW01000004">
    <property type="protein sequence ID" value="KKE85763.1"/>
    <property type="molecule type" value="Genomic_DNA"/>
</dbReference>
<keyword evidence="2 6" id="KW-0489">Methyltransferase</keyword>
<reference evidence="8 9" key="1">
    <citation type="journal article" date="2015" name="BMC Genomics">
        <title>Genome mining reveals unlocked bioactive potential of marine Gram-negative bacteria.</title>
        <authorList>
            <person name="Machado H."/>
            <person name="Sonnenschein E.C."/>
            <person name="Melchiorsen J."/>
            <person name="Gram L."/>
        </authorList>
    </citation>
    <scope>NUCLEOTIDE SEQUENCE [LARGE SCALE GENOMIC DNA]</scope>
    <source>
        <strain evidence="8 9">S4054</strain>
    </source>
</reference>
<dbReference type="PROSITE" id="PS51686">
    <property type="entry name" value="SAM_MT_RSMB_NOP"/>
    <property type="match status" value="1"/>
</dbReference>
<proteinExistence type="inferred from homology"/>
<dbReference type="Proteomes" id="UP000033434">
    <property type="component" value="Unassembled WGS sequence"/>
</dbReference>
<evidence type="ECO:0000256" key="4">
    <source>
        <dbReference type="ARBA" id="ARBA00022691"/>
    </source>
</evidence>
<dbReference type="Gene3D" id="3.40.50.150">
    <property type="entry name" value="Vaccinia Virus protein VP39"/>
    <property type="match status" value="1"/>
</dbReference>
<evidence type="ECO:0000256" key="6">
    <source>
        <dbReference type="PROSITE-ProRule" id="PRU01023"/>
    </source>
</evidence>
<dbReference type="GO" id="GO:0001510">
    <property type="term" value="P:RNA methylation"/>
    <property type="evidence" value="ECO:0007669"/>
    <property type="project" value="InterPro"/>
</dbReference>
<dbReference type="InterPro" id="IPR029063">
    <property type="entry name" value="SAM-dependent_MTases_sf"/>
</dbReference>
<comment type="similarity">
    <text evidence="1 6">Belongs to the class I-like SAM-binding methyltransferase superfamily. RsmB/NOP family.</text>
</comment>
<dbReference type="AlphaFoldDB" id="A0A0F6AHX3"/>
<organism evidence="8 9">
    <name type="scientific">Pseudoalteromonas luteoviolacea S4054</name>
    <dbReference type="NCBI Taxonomy" id="1129367"/>
    <lineage>
        <taxon>Bacteria</taxon>
        <taxon>Pseudomonadati</taxon>
        <taxon>Pseudomonadota</taxon>
        <taxon>Gammaproteobacteria</taxon>
        <taxon>Alteromonadales</taxon>
        <taxon>Pseudoalteromonadaceae</taxon>
        <taxon>Pseudoalteromonas</taxon>
    </lineage>
</organism>
<dbReference type="InterPro" id="IPR001678">
    <property type="entry name" value="MeTrfase_RsmB-F_NOP2_dom"/>
</dbReference>
<dbReference type="InterPro" id="IPR023267">
    <property type="entry name" value="RCMT"/>
</dbReference>
<dbReference type="InterPro" id="IPR054728">
    <property type="entry name" value="RsmB-like_ferredoxin"/>
</dbReference>
<evidence type="ECO:0000313" key="8">
    <source>
        <dbReference type="EMBL" id="KKE85763.1"/>
    </source>
</evidence>
<dbReference type="PROSITE" id="PS01153">
    <property type="entry name" value="NOL1_NOP2_SUN"/>
    <property type="match status" value="1"/>
</dbReference>
<comment type="caution">
    <text evidence="6">Lacks conserved residue(s) required for the propagation of feature annotation.</text>
</comment>
<dbReference type="PANTHER" id="PTHR22807:SF53">
    <property type="entry name" value="RIBOSOMAL RNA SMALL SUBUNIT METHYLTRANSFERASE B-RELATED"/>
    <property type="match status" value="1"/>
</dbReference>
<dbReference type="RefSeq" id="WP_046354078.1">
    <property type="nucleotide sequence ID" value="NZ_AUXW01000004.1"/>
</dbReference>
<evidence type="ECO:0000256" key="5">
    <source>
        <dbReference type="ARBA" id="ARBA00022884"/>
    </source>
</evidence>
<feature type="domain" description="SAM-dependent MTase RsmB/NOP-type" evidence="7">
    <location>
        <begin position="145"/>
        <end position="408"/>
    </location>
</feature>
<evidence type="ECO:0000256" key="1">
    <source>
        <dbReference type="ARBA" id="ARBA00007494"/>
    </source>
</evidence>
<evidence type="ECO:0000256" key="2">
    <source>
        <dbReference type="ARBA" id="ARBA00022603"/>
    </source>
</evidence>
<sequence length="408" mass="45475">MRAPRQLLESLNSALLQASTLEQYADKIVQHHLQANAAWTIEQRAYFVTTLYDLIRHSRKLCWGLGRRDLVDSVTGLNSDDVWHMWGAYTLLSGQTLPEMSEVSSLSLEDIETELACAPEDVLLSIPAWLGERARKELGTEWAQIASALNKPAEHYIRVNSLKSDVVSVKESLAKEQIIAASVDGLPNTLKVEKMGYLFRTDAFQQGHFEMQDAGSQQIACLLDVKPGMKVVDACAGAGGKSLHIAALLENKGRLLSLDIHQHKLDILKKRAKRAGSHVIETRLIQNSKTIKRQKEKFDRVLLDVPCSGTGIFRRNPDAKWHLNEQNVDELIALQKDILQRYSQMCRVGGKLVYATCSVLPSENGQQVKAFLANNSNWALEEELSLVPGVNSEYDGFYGAVLVKNDIS</sequence>
<keyword evidence="4 6" id="KW-0949">S-adenosyl-L-methionine</keyword>
<evidence type="ECO:0000259" key="7">
    <source>
        <dbReference type="PROSITE" id="PS51686"/>
    </source>
</evidence>